<evidence type="ECO:0000313" key="2">
    <source>
        <dbReference type="Proteomes" id="UP000244005"/>
    </source>
</evidence>
<evidence type="ECO:0000313" key="1">
    <source>
        <dbReference type="EMBL" id="PTQ35408.1"/>
    </source>
</evidence>
<dbReference type="Proteomes" id="UP000244005">
    <property type="component" value="Unassembled WGS sequence"/>
</dbReference>
<dbReference type="Gramene" id="Mp5g15840.1">
    <property type="protein sequence ID" value="Mp5g15840.1.cds1"/>
    <property type="gene ID" value="Mp5g15840"/>
</dbReference>
<dbReference type="EMBL" id="KZ772743">
    <property type="protein sequence ID" value="PTQ35408.1"/>
    <property type="molecule type" value="Genomic_DNA"/>
</dbReference>
<organism evidence="1 2">
    <name type="scientific">Marchantia polymorpha</name>
    <name type="common">Common liverwort</name>
    <name type="synonym">Marchantia aquatica</name>
    <dbReference type="NCBI Taxonomy" id="3197"/>
    <lineage>
        <taxon>Eukaryota</taxon>
        <taxon>Viridiplantae</taxon>
        <taxon>Streptophyta</taxon>
        <taxon>Embryophyta</taxon>
        <taxon>Marchantiophyta</taxon>
        <taxon>Marchantiopsida</taxon>
        <taxon>Marchantiidae</taxon>
        <taxon>Marchantiales</taxon>
        <taxon>Marchantiaceae</taxon>
        <taxon>Marchantia</taxon>
    </lineage>
</organism>
<sequence>MNARNDFYSVPCVLVCSTTRVLPNLAASLARRKEEQVEFMLGGSQRSRRGSHGSRDFARLKLWTLPKFPESGGSRDSIPRRITRVLEDDRTVTRCDLRAPMLCLVQSLLLSRISVTLKAVRLITWSWLKLDLRNTRIPVSLKPSLVLYSLSFSPVVNEFVHWMQRRTLSCRVFSSERVVQGHVLIMNWLKSCSHIARD</sequence>
<gene>
    <name evidence="1" type="ORF">MARPO_0071s0026</name>
</gene>
<protein>
    <submittedName>
        <fullName evidence="1">Uncharacterized protein</fullName>
    </submittedName>
</protein>
<reference evidence="2" key="1">
    <citation type="journal article" date="2017" name="Cell">
        <title>Insights into land plant evolution garnered from the Marchantia polymorpha genome.</title>
        <authorList>
            <person name="Bowman J.L."/>
            <person name="Kohchi T."/>
            <person name="Yamato K.T."/>
            <person name="Jenkins J."/>
            <person name="Shu S."/>
            <person name="Ishizaki K."/>
            <person name="Yamaoka S."/>
            <person name="Nishihama R."/>
            <person name="Nakamura Y."/>
            <person name="Berger F."/>
            <person name="Adam C."/>
            <person name="Aki S.S."/>
            <person name="Althoff F."/>
            <person name="Araki T."/>
            <person name="Arteaga-Vazquez M.A."/>
            <person name="Balasubrmanian S."/>
            <person name="Barry K."/>
            <person name="Bauer D."/>
            <person name="Boehm C.R."/>
            <person name="Briginshaw L."/>
            <person name="Caballero-Perez J."/>
            <person name="Catarino B."/>
            <person name="Chen F."/>
            <person name="Chiyoda S."/>
            <person name="Chovatia M."/>
            <person name="Davies K.M."/>
            <person name="Delmans M."/>
            <person name="Demura T."/>
            <person name="Dierschke T."/>
            <person name="Dolan L."/>
            <person name="Dorantes-Acosta A.E."/>
            <person name="Eklund D.M."/>
            <person name="Florent S.N."/>
            <person name="Flores-Sandoval E."/>
            <person name="Fujiyama A."/>
            <person name="Fukuzawa H."/>
            <person name="Galik B."/>
            <person name="Grimanelli D."/>
            <person name="Grimwood J."/>
            <person name="Grossniklaus U."/>
            <person name="Hamada T."/>
            <person name="Haseloff J."/>
            <person name="Hetherington A.J."/>
            <person name="Higo A."/>
            <person name="Hirakawa Y."/>
            <person name="Hundley H.N."/>
            <person name="Ikeda Y."/>
            <person name="Inoue K."/>
            <person name="Inoue S.I."/>
            <person name="Ishida S."/>
            <person name="Jia Q."/>
            <person name="Kakita M."/>
            <person name="Kanazawa T."/>
            <person name="Kawai Y."/>
            <person name="Kawashima T."/>
            <person name="Kennedy M."/>
            <person name="Kinose K."/>
            <person name="Kinoshita T."/>
            <person name="Kohara Y."/>
            <person name="Koide E."/>
            <person name="Komatsu K."/>
            <person name="Kopischke S."/>
            <person name="Kubo M."/>
            <person name="Kyozuka J."/>
            <person name="Lagercrantz U."/>
            <person name="Lin S.S."/>
            <person name="Lindquist E."/>
            <person name="Lipzen A.M."/>
            <person name="Lu C.W."/>
            <person name="De Luna E."/>
            <person name="Martienssen R.A."/>
            <person name="Minamino N."/>
            <person name="Mizutani M."/>
            <person name="Mizutani M."/>
            <person name="Mochizuki N."/>
            <person name="Monte I."/>
            <person name="Mosher R."/>
            <person name="Nagasaki H."/>
            <person name="Nakagami H."/>
            <person name="Naramoto S."/>
            <person name="Nishitani K."/>
            <person name="Ohtani M."/>
            <person name="Okamoto T."/>
            <person name="Okumura M."/>
            <person name="Phillips J."/>
            <person name="Pollak B."/>
            <person name="Reinders A."/>
            <person name="Rovekamp M."/>
            <person name="Sano R."/>
            <person name="Sawa S."/>
            <person name="Schmid M.W."/>
            <person name="Shirakawa M."/>
            <person name="Solano R."/>
            <person name="Spunde A."/>
            <person name="Suetsugu N."/>
            <person name="Sugano S."/>
            <person name="Sugiyama A."/>
            <person name="Sun R."/>
            <person name="Suzuki Y."/>
            <person name="Takenaka M."/>
            <person name="Takezawa D."/>
            <person name="Tomogane H."/>
            <person name="Tsuzuki M."/>
            <person name="Ueda T."/>
            <person name="Umeda M."/>
            <person name="Ward J.M."/>
            <person name="Watanabe Y."/>
            <person name="Yazaki K."/>
            <person name="Yokoyama R."/>
            <person name="Yoshitake Y."/>
            <person name="Yotsui I."/>
            <person name="Zachgo S."/>
            <person name="Schmutz J."/>
        </authorList>
    </citation>
    <scope>NUCLEOTIDE SEQUENCE [LARGE SCALE GENOMIC DNA]</scope>
    <source>
        <strain evidence="2">Tak-1</strain>
    </source>
</reference>
<dbReference type="AlphaFoldDB" id="A0A2R6WNH8"/>
<proteinExistence type="predicted"/>
<keyword evidence="2" id="KW-1185">Reference proteome</keyword>
<accession>A0A2R6WNH8</accession>
<name>A0A2R6WNH8_MARPO</name>